<feature type="compositionally biased region" description="Basic residues" evidence="1">
    <location>
        <begin position="311"/>
        <end position="322"/>
    </location>
</feature>
<organism evidence="2 3">
    <name type="scientific">Streblomastix strix</name>
    <dbReference type="NCBI Taxonomy" id="222440"/>
    <lineage>
        <taxon>Eukaryota</taxon>
        <taxon>Metamonada</taxon>
        <taxon>Preaxostyla</taxon>
        <taxon>Oxymonadida</taxon>
        <taxon>Streblomastigidae</taxon>
        <taxon>Streblomastix</taxon>
    </lineage>
</organism>
<dbReference type="AlphaFoldDB" id="A0A5J4VK06"/>
<protein>
    <submittedName>
        <fullName evidence="2">Uncharacterized protein</fullName>
    </submittedName>
</protein>
<dbReference type="Proteomes" id="UP000324800">
    <property type="component" value="Unassembled WGS sequence"/>
</dbReference>
<accession>A0A5J4VK06</accession>
<name>A0A5J4VK06_9EUKA</name>
<comment type="caution">
    <text evidence="2">The sequence shown here is derived from an EMBL/GenBank/DDBJ whole genome shotgun (WGS) entry which is preliminary data.</text>
</comment>
<dbReference type="EMBL" id="SNRW01006485">
    <property type="protein sequence ID" value="KAA6382977.1"/>
    <property type="molecule type" value="Genomic_DNA"/>
</dbReference>
<evidence type="ECO:0000313" key="3">
    <source>
        <dbReference type="Proteomes" id="UP000324800"/>
    </source>
</evidence>
<evidence type="ECO:0000256" key="1">
    <source>
        <dbReference type="SAM" id="MobiDB-lite"/>
    </source>
</evidence>
<sequence>MARKQSKQLQKQIQEIIIISESDSEDLPPQINATKEQITNSLKLIQDQDIFQARLTEIISLSLLEDNKRESQLQGIFNINNSLGINDDARINQNDPDNLIHKSIIVSKRIFLALLTITEKEKDNIHMDNMNYSLLKLILFLFKDLQGNKYEFELVDLSTFLPYVVSFKQKLSKLKTPQKRGKKVTLQTDDPNSYDRKVLIEKISEFEEGIQHQLEQSTLASLSQIQTPLIVTPQIKQQAKIAIKKNKSSVKKEMSEIIAIFKAEINSSLTQLVTLYNRCSIEDEDETKNSINNEDNEESYSEQNEEETKGKLNKGKKKKKKSELKEKKKMNKDQNKTNSIGKESEKEQKTNMNKQQEFFFEDNDIAELLKSIRNQKNKEITNVDEIETIKQQKMRLCIIRMKCALIHGFLAEQFKDLKETIQMKQSLFDSIKYDGNIIGSYLESIPDPRNLLSISQFKKREIIKKYFTSNTYEKKNKQINYGMRLAFWGYEVIKHISSRKSNATSLDIDDIAEVIAHDLK</sequence>
<feature type="compositionally biased region" description="Basic and acidic residues" evidence="1">
    <location>
        <begin position="323"/>
        <end position="335"/>
    </location>
</feature>
<evidence type="ECO:0000313" key="2">
    <source>
        <dbReference type="EMBL" id="KAA6382977.1"/>
    </source>
</evidence>
<gene>
    <name evidence="2" type="ORF">EZS28_021498</name>
</gene>
<proteinExistence type="predicted"/>
<reference evidence="2 3" key="1">
    <citation type="submission" date="2019-03" db="EMBL/GenBank/DDBJ databases">
        <title>Single cell metagenomics reveals metabolic interactions within the superorganism composed of flagellate Streblomastix strix and complex community of Bacteroidetes bacteria on its surface.</title>
        <authorList>
            <person name="Treitli S.C."/>
            <person name="Kolisko M."/>
            <person name="Husnik F."/>
            <person name="Keeling P."/>
            <person name="Hampl V."/>
        </authorList>
    </citation>
    <scope>NUCLEOTIDE SEQUENCE [LARGE SCALE GENOMIC DNA]</scope>
    <source>
        <strain evidence="2">ST1C</strain>
    </source>
</reference>
<feature type="compositionally biased region" description="Acidic residues" evidence="1">
    <location>
        <begin position="294"/>
        <end position="305"/>
    </location>
</feature>
<feature type="region of interest" description="Disordered" evidence="1">
    <location>
        <begin position="286"/>
        <end position="356"/>
    </location>
</feature>